<accession>A0A432WGE5</accession>
<dbReference type="Proteomes" id="UP000288405">
    <property type="component" value="Unassembled WGS sequence"/>
</dbReference>
<evidence type="ECO:0000256" key="4">
    <source>
        <dbReference type="ARBA" id="ARBA00022989"/>
    </source>
</evidence>
<dbReference type="GO" id="GO:0005886">
    <property type="term" value="C:plasma membrane"/>
    <property type="evidence" value="ECO:0007669"/>
    <property type="project" value="UniProtKB-SubCell"/>
</dbReference>
<dbReference type="OrthoDB" id="255482at2"/>
<organism evidence="8 9">
    <name type="scientific">Aliidiomarina sanyensis</name>
    <dbReference type="NCBI Taxonomy" id="1249555"/>
    <lineage>
        <taxon>Bacteria</taxon>
        <taxon>Pseudomonadati</taxon>
        <taxon>Pseudomonadota</taxon>
        <taxon>Gammaproteobacteria</taxon>
        <taxon>Alteromonadales</taxon>
        <taxon>Idiomarinaceae</taxon>
        <taxon>Aliidiomarina</taxon>
    </lineage>
</organism>
<feature type="transmembrane region" description="Helical" evidence="7">
    <location>
        <begin position="287"/>
        <end position="306"/>
    </location>
</feature>
<gene>
    <name evidence="8" type="ORF">CWE11_07575</name>
</gene>
<evidence type="ECO:0000256" key="6">
    <source>
        <dbReference type="SAM" id="MobiDB-lite"/>
    </source>
</evidence>
<feature type="transmembrane region" description="Helical" evidence="7">
    <location>
        <begin position="128"/>
        <end position="150"/>
    </location>
</feature>
<keyword evidence="2" id="KW-1003">Cell membrane</keyword>
<keyword evidence="5 7" id="KW-0472">Membrane</keyword>
<dbReference type="PANTHER" id="PTHR43652">
    <property type="entry name" value="BASIC AMINO ACID ANTIPORTER YFCC-RELATED"/>
    <property type="match status" value="1"/>
</dbReference>
<keyword evidence="3 7" id="KW-0812">Transmembrane</keyword>
<proteinExistence type="predicted"/>
<feature type="transmembrane region" description="Helical" evidence="7">
    <location>
        <begin position="318"/>
        <end position="338"/>
    </location>
</feature>
<name>A0A432WGE5_9GAMM</name>
<reference evidence="8 9" key="1">
    <citation type="journal article" date="2011" name="Front. Microbiol.">
        <title>Genomic signatures of strain selection and enhancement in Bacillus atrophaeus var. globigii, a historical biowarfare simulant.</title>
        <authorList>
            <person name="Gibbons H.S."/>
            <person name="Broomall S.M."/>
            <person name="McNew L.A."/>
            <person name="Daligault H."/>
            <person name="Chapman C."/>
            <person name="Bruce D."/>
            <person name="Karavis M."/>
            <person name="Krepps M."/>
            <person name="McGregor P.A."/>
            <person name="Hong C."/>
            <person name="Park K.H."/>
            <person name="Akmal A."/>
            <person name="Feldman A."/>
            <person name="Lin J.S."/>
            <person name="Chang W.E."/>
            <person name="Higgs B.W."/>
            <person name="Demirev P."/>
            <person name="Lindquist J."/>
            <person name="Liem A."/>
            <person name="Fochler E."/>
            <person name="Read T.D."/>
            <person name="Tapia R."/>
            <person name="Johnson S."/>
            <person name="Bishop-Lilly K.A."/>
            <person name="Detter C."/>
            <person name="Han C."/>
            <person name="Sozhamannan S."/>
            <person name="Rosenzweig C.N."/>
            <person name="Skowronski E.W."/>
        </authorList>
    </citation>
    <scope>NUCLEOTIDE SEQUENCE [LARGE SCALE GENOMIC DNA]</scope>
    <source>
        <strain evidence="8 9">GYP-17</strain>
    </source>
</reference>
<sequence length="497" mass="52933">MSHPDSTGSKQRSAHEETIAARLQKSDDGAPQKALKAKHRQTEKRGSNPIIVLLSILLLAGALTYLVGAGQFERDGNLVVPGSYQSLEKDNSLTNLFRFRDDPEVAQPVSLVQLALAIPQGLERGANLIFMVLIIGGMFGILTKAGAVHAGLERLLGAVRGNVYVLVPSLMFVFAAGSTFLGLASEYLLVIPLMVEMARRLGMSRLMGLAILTIPVKAGFLASVTNPVALTVAQPLVDVPVFSGISMRLVAFFVFTIVGIIFMMVMIKREGFDPNAEIEFDTSRLSLRHAAMLVVLCLGIALLVYASTSWGWRNQQLTAYYIGLAVVLASISGLGASGAADAFVEGMRKILLAAILIGVAFAIAVTLQNGQIMDTVIFRLTGLVGEDNQLLAVQGMFVSQLMLDFMIPSTSGQAAVSMPILGPIGQLVGLTPNTTVLAFLFGNGIGTIFTPTSGTLLAYLATAQVPWSTWARFVMPLVGIYIVCCVVLLSIAVLVGY</sequence>
<evidence type="ECO:0000256" key="3">
    <source>
        <dbReference type="ARBA" id="ARBA00022692"/>
    </source>
</evidence>
<keyword evidence="9" id="KW-1185">Reference proteome</keyword>
<dbReference type="Pfam" id="PF03606">
    <property type="entry name" value="DcuC"/>
    <property type="match status" value="1"/>
</dbReference>
<comment type="caution">
    <text evidence="8">The sequence shown here is derived from an EMBL/GenBank/DDBJ whole genome shotgun (WGS) entry which is preliminary data.</text>
</comment>
<feature type="region of interest" description="Disordered" evidence="6">
    <location>
        <begin position="1"/>
        <end position="42"/>
    </location>
</feature>
<dbReference type="RefSeq" id="WP_126777005.1">
    <property type="nucleotide sequence ID" value="NZ_PIPM01000006.1"/>
</dbReference>
<feature type="transmembrane region" description="Helical" evidence="7">
    <location>
        <begin position="170"/>
        <end position="194"/>
    </location>
</feature>
<comment type="subcellular location">
    <subcellularLocation>
        <location evidence="1">Cell membrane</location>
        <topology evidence="1">Multi-pass membrane protein</topology>
    </subcellularLocation>
</comment>
<evidence type="ECO:0000256" key="1">
    <source>
        <dbReference type="ARBA" id="ARBA00004651"/>
    </source>
</evidence>
<evidence type="ECO:0000313" key="8">
    <source>
        <dbReference type="EMBL" id="RUO32880.1"/>
    </source>
</evidence>
<evidence type="ECO:0000256" key="5">
    <source>
        <dbReference type="ARBA" id="ARBA00023136"/>
    </source>
</evidence>
<dbReference type="PANTHER" id="PTHR43652:SF6">
    <property type="entry name" value="ARGININE REPRESSOR"/>
    <property type="match status" value="1"/>
</dbReference>
<feature type="compositionally biased region" description="Polar residues" evidence="6">
    <location>
        <begin position="1"/>
        <end position="11"/>
    </location>
</feature>
<evidence type="ECO:0000313" key="9">
    <source>
        <dbReference type="Proteomes" id="UP000288405"/>
    </source>
</evidence>
<feature type="transmembrane region" description="Helical" evidence="7">
    <location>
        <begin position="473"/>
        <end position="495"/>
    </location>
</feature>
<feature type="transmembrane region" description="Helical" evidence="7">
    <location>
        <begin position="436"/>
        <end position="461"/>
    </location>
</feature>
<dbReference type="InterPro" id="IPR018385">
    <property type="entry name" value="C4_dicarb_anaerob_car-like"/>
</dbReference>
<dbReference type="InterPro" id="IPR051679">
    <property type="entry name" value="DASS-Related_Transporters"/>
</dbReference>
<feature type="compositionally biased region" description="Basic and acidic residues" evidence="6">
    <location>
        <begin position="13"/>
        <end position="30"/>
    </location>
</feature>
<dbReference type="EMBL" id="PIPM01000006">
    <property type="protein sequence ID" value="RUO32880.1"/>
    <property type="molecule type" value="Genomic_DNA"/>
</dbReference>
<evidence type="ECO:0000256" key="7">
    <source>
        <dbReference type="SAM" id="Phobius"/>
    </source>
</evidence>
<feature type="transmembrane region" description="Helical" evidence="7">
    <location>
        <begin position="206"/>
        <end position="225"/>
    </location>
</feature>
<dbReference type="AlphaFoldDB" id="A0A432WGE5"/>
<feature type="transmembrane region" description="Helical" evidence="7">
    <location>
        <begin position="245"/>
        <end position="267"/>
    </location>
</feature>
<evidence type="ECO:0000256" key="2">
    <source>
        <dbReference type="ARBA" id="ARBA00022475"/>
    </source>
</evidence>
<feature type="transmembrane region" description="Helical" evidence="7">
    <location>
        <begin position="350"/>
        <end position="367"/>
    </location>
</feature>
<feature type="transmembrane region" description="Helical" evidence="7">
    <location>
        <begin position="50"/>
        <end position="68"/>
    </location>
</feature>
<keyword evidence="4 7" id="KW-1133">Transmembrane helix</keyword>
<protein>
    <submittedName>
        <fullName evidence="8">YfcC family protein</fullName>
    </submittedName>
</protein>